<dbReference type="InterPro" id="IPR014001">
    <property type="entry name" value="Helicase_ATP-bd"/>
</dbReference>
<protein>
    <submittedName>
        <fullName evidence="4">Superfamily II DNA or RNA helicase, SNF2 family</fullName>
    </submittedName>
</protein>
<dbReference type="EMBL" id="FOAF01000015">
    <property type="protein sequence ID" value="SEM54177.1"/>
    <property type="molecule type" value="Genomic_DNA"/>
</dbReference>
<dbReference type="CDD" id="cd18012">
    <property type="entry name" value="DEXQc_arch_SWI2_SNF2"/>
    <property type="match status" value="1"/>
</dbReference>
<evidence type="ECO:0000313" key="5">
    <source>
        <dbReference type="Proteomes" id="UP000199421"/>
    </source>
</evidence>
<dbReference type="InterPro" id="IPR027417">
    <property type="entry name" value="P-loop_NTPase"/>
</dbReference>
<dbReference type="InterPro" id="IPR038718">
    <property type="entry name" value="SNF2-like_sf"/>
</dbReference>
<dbReference type="SMART" id="SM00487">
    <property type="entry name" value="DEXDc"/>
    <property type="match status" value="1"/>
</dbReference>
<dbReference type="AlphaFoldDB" id="A0A1H7Z9L2"/>
<evidence type="ECO:0000256" key="1">
    <source>
        <dbReference type="ARBA" id="ARBA00022801"/>
    </source>
</evidence>
<keyword evidence="4" id="KW-0067">ATP-binding</keyword>
<proteinExistence type="predicted"/>
<dbReference type="Proteomes" id="UP000199421">
    <property type="component" value="Unassembled WGS sequence"/>
</dbReference>
<feature type="domain" description="Helicase ATP-binding" evidence="2">
    <location>
        <begin position="676"/>
        <end position="836"/>
    </location>
</feature>
<dbReference type="OrthoDB" id="9760715at2"/>
<dbReference type="InterPro" id="IPR000330">
    <property type="entry name" value="SNF2_N"/>
</dbReference>
<evidence type="ECO:0000313" key="4">
    <source>
        <dbReference type="EMBL" id="SEM54177.1"/>
    </source>
</evidence>
<reference evidence="5" key="1">
    <citation type="submission" date="2016-10" db="EMBL/GenBank/DDBJ databases">
        <authorList>
            <person name="Varghese N."/>
            <person name="Submissions S."/>
        </authorList>
    </citation>
    <scope>NUCLEOTIDE SEQUENCE [LARGE SCALE GENOMIC DNA]</scope>
    <source>
        <strain evidence="5">DSM 18733</strain>
    </source>
</reference>
<keyword evidence="4" id="KW-0547">Nucleotide-binding</keyword>
<dbReference type="InterPro" id="IPR001650">
    <property type="entry name" value="Helicase_C-like"/>
</dbReference>
<dbReference type="RefSeq" id="WP_093332701.1">
    <property type="nucleotide sequence ID" value="NZ_FOAF01000015.1"/>
</dbReference>
<dbReference type="STRING" id="407022.SAMN05661044_05450"/>
<gene>
    <name evidence="4" type="ORF">SAMN05661044_05450</name>
</gene>
<dbReference type="SUPFAM" id="SSF52540">
    <property type="entry name" value="P-loop containing nucleoside triphosphate hydrolases"/>
    <property type="match status" value="2"/>
</dbReference>
<dbReference type="PANTHER" id="PTHR10799">
    <property type="entry name" value="SNF2/RAD54 HELICASE FAMILY"/>
    <property type="match status" value="1"/>
</dbReference>
<keyword evidence="1" id="KW-0378">Hydrolase</keyword>
<evidence type="ECO:0000259" key="3">
    <source>
        <dbReference type="PROSITE" id="PS51194"/>
    </source>
</evidence>
<accession>A0A1H7Z9L2</accession>
<dbReference type="Gene3D" id="3.40.50.10810">
    <property type="entry name" value="Tandem AAA-ATPase domain"/>
    <property type="match status" value="1"/>
</dbReference>
<sequence length="1125" mass="131228">MEHAENKVDFNSPTYIIENFSPLQLSALLLWKHAGAQLQLDEGVQIKPFLLDIAKGAFTLFNLNMASAVVKIWLQEHKMMFHCDCNENKLRLCSHQALVLHKIITDEEIRIFYDDLLRIEKFRKVAKDYGMEQENDIADFFTLTYHNEKLTVTPKSPYLLNVTPDNIERLKVDLLVGKHQAFKTVEFDLQIERIVLVQHHRYYKHLILNICEVQIGLNGKLKNPIVPIELLSLSWKEKNAERLKFMVALMRFQQVTAAEQMEEDLQALKIVMANPLNLAFYYQPDNNKQLTTKNLIKIRPQILGADNIKIVVLQNEHFYEINFYLALAGRSYQLDETFFPFNYFILLGDVLYLISDIQIFKIIQFFRKAKGKLMVHQSKYNLIKEEILDKVNDRLLIEYVYVSQRPEEASNLLDNTWPEKIIYLSEFGDYIVIDPVMRYGDVEISIRTKRQVFNTDGKGRPFLIKRNESLELTFMSHIIRQHPYFEEQLEDDLLYFYLHKNRFFDGEWFLEVFEQWQDEQITVLGYNGLSGSKRNPHKATISIEVTSGLNWFNTEINVRFGNKKARLKELNKAVKNRAHYVLLDDGTYGVFPAEWLEKFEQLFNSGERVDELLRTPKVNFQDIIALYDEKMLSQEVRKELSVYKCWAAYEIASVALPKTLIGTLRKYQTEGYFWLHSLAKLGLGGCLADDMGLGKSVQVIAFILSKREKTARKELTLIVVPNSLLFNWCQEIQKFAPSLLTTILHGTRRTNDEAKLKQVDIVLTSYGTMVSDIDFLKKIAFNYVFLDESQNIKNPSSQRYRAACMLMADMRVAITGTPIENNTIDLFSQLSFACPGLLGSKQYFKDVYSTPIDKFGVNKRLQELQNKIRPFILRRTKKEVGNDLPEKMEMVVYCEMDEEQRKIYALYEREFREYISAQTEEEITNKSAVVLKGLTRLRQICNSPILLKDKRWDASKSAKMEWLLEEIEGRSGQHKLLIFSQYVQMLELIEEELNMRKLHYAKLTGSTKDRASEVEKFKHEKHVRIFLISLKAGGVGLNLIEADYVYIIDPWWNPAVENQAIDRCYRIGQKKNVIAVRLICKDTIEEKIVQLKQTKNDLIEKIIMPEGMAKKVFSKDALLNLLKNK</sequence>
<dbReference type="SMART" id="SM00490">
    <property type="entry name" value="HELICc"/>
    <property type="match status" value="1"/>
</dbReference>
<evidence type="ECO:0000259" key="2">
    <source>
        <dbReference type="PROSITE" id="PS51192"/>
    </source>
</evidence>
<dbReference type="InterPro" id="IPR049730">
    <property type="entry name" value="SNF2/RAD54-like_C"/>
</dbReference>
<dbReference type="Pfam" id="PF00271">
    <property type="entry name" value="Helicase_C"/>
    <property type="match status" value="1"/>
</dbReference>
<organism evidence="4 5">
    <name type="scientific">Olivibacter domesticus</name>
    <name type="common">Pseudosphingobacterium domesticum</name>
    <dbReference type="NCBI Taxonomy" id="407022"/>
    <lineage>
        <taxon>Bacteria</taxon>
        <taxon>Pseudomonadati</taxon>
        <taxon>Bacteroidota</taxon>
        <taxon>Sphingobacteriia</taxon>
        <taxon>Sphingobacteriales</taxon>
        <taxon>Sphingobacteriaceae</taxon>
        <taxon>Olivibacter</taxon>
    </lineage>
</organism>
<dbReference type="GO" id="GO:0004386">
    <property type="term" value="F:helicase activity"/>
    <property type="evidence" value="ECO:0007669"/>
    <property type="project" value="UniProtKB-KW"/>
</dbReference>
<dbReference type="GO" id="GO:0016787">
    <property type="term" value="F:hydrolase activity"/>
    <property type="evidence" value="ECO:0007669"/>
    <property type="project" value="UniProtKB-KW"/>
</dbReference>
<dbReference type="Gene3D" id="3.40.50.300">
    <property type="entry name" value="P-loop containing nucleotide triphosphate hydrolases"/>
    <property type="match status" value="1"/>
</dbReference>
<keyword evidence="4" id="KW-0347">Helicase</keyword>
<dbReference type="Pfam" id="PF00176">
    <property type="entry name" value="SNF2-rel_dom"/>
    <property type="match status" value="1"/>
</dbReference>
<dbReference type="GO" id="GO:0005524">
    <property type="term" value="F:ATP binding"/>
    <property type="evidence" value="ECO:0007669"/>
    <property type="project" value="InterPro"/>
</dbReference>
<dbReference type="PROSITE" id="PS51192">
    <property type="entry name" value="HELICASE_ATP_BIND_1"/>
    <property type="match status" value="1"/>
</dbReference>
<keyword evidence="5" id="KW-1185">Reference proteome</keyword>
<dbReference type="CDD" id="cd18793">
    <property type="entry name" value="SF2_C_SNF"/>
    <property type="match status" value="1"/>
</dbReference>
<name>A0A1H7Z9L2_OLID1</name>
<dbReference type="PROSITE" id="PS51194">
    <property type="entry name" value="HELICASE_CTER"/>
    <property type="match status" value="1"/>
</dbReference>
<feature type="domain" description="Helicase C-terminal" evidence="3">
    <location>
        <begin position="959"/>
        <end position="1125"/>
    </location>
</feature>